<dbReference type="RefSeq" id="WP_014388671.1">
    <property type="nucleotide sequence ID" value="NC_017025.1"/>
</dbReference>
<keyword evidence="2" id="KW-0472">Membrane</keyword>
<dbReference type="STRING" id="1094466.KQS_08030"/>
<dbReference type="SMART" id="SM00028">
    <property type="entry name" value="TPR"/>
    <property type="match status" value="6"/>
</dbReference>
<dbReference type="InterPro" id="IPR011990">
    <property type="entry name" value="TPR-like_helical_dom_sf"/>
</dbReference>
<keyword evidence="2" id="KW-0812">Transmembrane</keyword>
<accession>H8XT08</accession>
<dbReference type="Pfam" id="PF02518">
    <property type="entry name" value="HATPase_c"/>
    <property type="match status" value="1"/>
</dbReference>
<dbReference type="Proteomes" id="UP000007599">
    <property type="component" value="Chromosome I"/>
</dbReference>
<feature type="signal peptide" evidence="3">
    <location>
        <begin position="1"/>
        <end position="21"/>
    </location>
</feature>
<proteinExistence type="predicted"/>
<reference evidence="7" key="2">
    <citation type="submission" date="2012-03" db="EMBL/GenBank/DDBJ databases">
        <title>Complete genome sequence of Flavobacterium indicum GPTSA100-9T, isolated from warm spring water.</title>
        <authorList>
            <person name="Barbier P."/>
            <person name="Houel A."/>
            <person name="Loux V."/>
            <person name="Poulain J."/>
            <person name="Bernardet J.-F."/>
            <person name="Touchon M."/>
            <person name="Duchaud E."/>
        </authorList>
    </citation>
    <scope>NUCLEOTIDE SEQUENCE [LARGE SCALE GENOMIC DNA]</scope>
    <source>
        <strain evidence="7">DSM 17447 / CIP 109464 / GPTSA100-9</strain>
    </source>
</reference>
<dbReference type="Gene3D" id="1.25.40.10">
    <property type="entry name" value="Tetratricopeptide repeat domain"/>
    <property type="match status" value="2"/>
</dbReference>
<evidence type="ECO:0000256" key="2">
    <source>
        <dbReference type="SAM" id="Phobius"/>
    </source>
</evidence>
<feature type="domain" description="Signal transduction histidine kinase internal region" evidence="5">
    <location>
        <begin position="429"/>
        <end position="507"/>
    </location>
</feature>
<feature type="repeat" description="TPR" evidence="1">
    <location>
        <begin position="157"/>
        <end position="190"/>
    </location>
</feature>
<dbReference type="SUPFAM" id="SSF55874">
    <property type="entry name" value="ATPase domain of HSP90 chaperone/DNA topoisomerase II/histidine kinase"/>
    <property type="match status" value="1"/>
</dbReference>
<dbReference type="EC" id="2.7.13.3" evidence="6"/>
<keyword evidence="3" id="KW-0732">Signal</keyword>
<dbReference type="SUPFAM" id="SSF48452">
    <property type="entry name" value="TPR-like"/>
    <property type="match status" value="2"/>
</dbReference>
<keyword evidence="6" id="KW-0418">Kinase</keyword>
<feature type="transmembrane region" description="Helical" evidence="2">
    <location>
        <begin position="393"/>
        <end position="413"/>
    </location>
</feature>
<feature type="domain" description="Histidine kinase/HSP90-like ATPase" evidence="4">
    <location>
        <begin position="529"/>
        <end position="633"/>
    </location>
</feature>
<dbReference type="Gene3D" id="3.30.565.10">
    <property type="entry name" value="Histidine kinase-like ATPase, C-terminal domain"/>
    <property type="match status" value="1"/>
</dbReference>
<dbReference type="OrthoDB" id="6190788at2"/>
<dbReference type="Pfam" id="PF06580">
    <property type="entry name" value="His_kinase"/>
    <property type="match status" value="1"/>
</dbReference>
<sequence length="637" mass="74113">MKKRLLYIFLTLFIFSTKAQSSFYKPIIKFAQSKETSYQKIDVFFKDYTLDINKLNTIIAEAKKYNALEIELYSKLKQGVLLRDKAYYQEALKINADVLKAAKKNHNLEFEIVALNMQGVVYRRLDSIRLATNYHQKALELAENRKHKNETILRNIAISCNSIGNIYLTLDQFDLAKEKFEKALVIEKKIGNNLGLAINHQNIGGIYEKKNELDKALAAYYLSLKYNEIINSDVGKLICYNSLGQVFLKQNKINKAEYYLKDVISSSLKTEDDFYISSSYLNVGWLNLKKSNFNLAKEHLLKCIKIAKEKKLQSILIDAYKILSQIEEKEGNNQQALTYYKNYQKVKEDIINEKNLKYINELNTKYNTQKRQAELKFLKQENNFVKERLKNTYLNYFVVILLALLVIGIIYIYQRQKQLTSEKKLLLIEQKMFRAQLNPHFIFNALNSIKSYIIKNEKDKAVYYLNKFSKLFNVILSGINEREVTLAEELKIIEIYIKLENIRFDNSIQFSLTIDNDIQLQQIKIPSLLLQPYVENAIWHGLNSMKGEKKLMINVSKSNEKIVITIQDNGIGIVKAQELKKQRATNRESFGLKLTKERLQSYYNNTYTLKTINLYDSNGTACGTQIVLEIPEASTEA</sequence>
<evidence type="ECO:0000313" key="7">
    <source>
        <dbReference type="Proteomes" id="UP000007599"/>
    </source>
</evidence>
<dbReference type="Pfam" id="PF13181">
    <property type="entry name" value="TPR_8"/>
    <property type="match status" value="2"/>
</dbReference>
<dbReference type="InterPro" id="IPR010559">
    <property type="entry name" value="Sig_transdc_His_kin_internal"/>
</dbReference>
<dbReference type="InterPro" id="IPR019734">
    <property type="entry name" value="TPR_rpt"/>
</dbReference>
<evidence type="ECO:0000256" key="1">
    <source>
        <dbReference type="PROSITE-ProRule" id="PRU00339"/>
    </source>
</evidence>
<dbReference type="PROSITE" id="PS50005">
    <property type="entry name" value="TPR"/>
    <property type="match status" value="1"/>
</dbReference>
<keyword evidence="1" id="KW-0802">TPR repeat</keyword>
<dbReference type="KEGG" id="fin:KQS_08030"/>
<gene>
    <name evidence="6" type="ordered locus">KQS_08030</name>
</gene>
<evidence type="ECO:0000259" key="5">
    <source>
        <dbReference type="Pfam" id="PF06580"/>
    </source>
</evidence>
<keyword evidence="7" id="KW-1185">Reference proteome</keyword>
<dbReference type="PANTHER" id="PTHR34220">
    <property type="entry name" value="SENSOR HISTIDINE KINASE YPDA"/>
    <property type="match status" value="1"/>
</dbReference>
<dbReference type="AlphaFoldDB" id="H8XT08"/>
<dbReference type="PATRIC" id="fig|1094466.5.peg.1576"/>
<dbReference type="eggNOG" id="COG0457">
    <property type="taxonomic scope" value="Bacteria"/>
</dbReference>
<dbReference type="GO" id="GO:0000155">
    <property type="term" value="F:phosphorelay sensor kinase activity"/>
    <property type="evidence" value="ECO:0007669"/>
    <property type="project" value="InterPro"/>
</dbReference>
<dbReference type="InterPro" id="IPR003594">
    <property type="entry name" value="HATPase_dom"/>
</dbReference>
<keyword evidence="2" id="KW-1133">Transmembrane helix</keyword>
<dbReference type="GO" id="GO:0016020">
    <property type="term" value="C:membrane"/>
    <property type="evidence" value="ECO:0007669"/>
    <property type="project" value="InterPro"/>
</dbReference>
<evidence type="ECO:0000256" key="3">
    <source>
        <dbReference type="SAM" id="SignalP"/>
    </source>
</evidence>
<protein>
    <submittedName>
        <fullName evidence="6">Two-component system sensor histidine kinase</fullName>
        <ecNumber evidence="6">2.7.13.3</ecNumber>
    </submittedName>
</protein>
<organism evidence="6 7">
    <name type="scientific">Flavobacterium indicum (strain DSM 17447 / CIP 109464 / GPTSA100-9)</name>
    <dbReference type="NCBI Taxonomy" id="1094466"/>
    <lineage>
        <taxon>Bacteria</taxon>
        <taxon>Pseudomonadati</taxon>
        <taxon>Bacteroidota</taxon>
        <taxon>Flavobacteriia</taxon>
        <taxon>Flavobacteriales</taxon>
        <taxon>Flavobacteriaceae</taxon>
        <taxon>Flavobacterium</taxon>
    </lineage>
</organism>
<dbReference type="EMBL" id="HE774682">
    <property type="protein sequence ID" value="CCG53550.1"/>
    <property type="molecule type" value="Genomic_DNA"/>
</dbReference>
<dbReference type="InterPro" id="IPR050640">
    <property type="entry name" value="Bact_2-comp_sensor_kinase"/>
</dbReference>
<dbReference type="PANTHER" id="PTHR34220:SF7">
    <property type="entry name" value="SENSOR HISTIDINE KINASE YPDA"/>
    <property type="match status" value="1"/>
</dbReference>
<dbReference type="HOGENOM" id="CLU_000445_106_4_10"/>
<reference evidence="6 7" key="1">
    <citation type="journal article" date="2012" name="J. Bacteriol.">
        <title>Complete Genome Sequence of Flavobacterium indicum GPSTA100-9T, Isolated from Warm Spring Water.</title>
        <authorList>
            <person name="Barbier P."/>
            <person name="Houel A."/>
            <person name="Loux V."/>
            <person name="Poulain J."/>
            <person name="Bernardet J.F."/>
            <person name="Touchon M."/>
            <person name="Duchaud E."/>
        </authorList>
    </citation>
    <scope>NUCLEOTIDE SEQUENCE [LARGE SCALE GENOMIC DNA]</scope>
    <source>
        <strain evidence="7">DSM 17447 / CIP 109464 / GPTSA100-9</strain>
    </source>
</reference>
<evidence type="ECO:0000259" key="4">
    <source>
        <dbReference type="Pfam" id="PF02518"/>
    </source>
</evidence>
<feature type="chain" id="PRO_5003616857" evidence="3">
    <location>
        <begin position="22"/>
        <end position="637"/>
    </location>
</feature>
<dbReference type="InterPro" id="IPR036890">
    <property type="entry name" value="HATPase_C_sf"/>
</dbReference>
<name>H8XT08_FLAIG</name>
<evidence type="ECO:0000313" key="6">
    <source>
        <dbReference type="EMBL" id="CCG53550.1"/>
    </source>
</evidence>
<dbReference type="eggNOG" id="COG2972">
    <property type="taxonomic scope" value="Bacteria"/>
</dbReference>
<keyword evidence="6" id="KW-0808">Transferase</keyword>